<organism evidence="4 5">
    <name type="scientific">Photinus pyralis</name>
    <name type="common">Common eastern firefly</name>
    <name type="synonym">Lampyris pyralis</name>
    <dbReference type="NCBI Taxonomy" id="7054"/>
    <lineage>
        <taxon>Eukaryota</taxon>
        <taxon>Metazoa</taxon>
        <taxon>Ecdysozoa</taxon>
        <taxon>Arthropoda</taxon>
        <taxon>Hexapoda</taxon>
        <taxon>Insecta</taxon>
        <taxon>Pterygota</taxon>
        <taxon>Neoptera</taxon>
        <taxon>Endopterygota</taxon>
        <taxon>Coleoptera</taxon>
        <taxon>Polyphaga</taxon>
        <taxon>Elateriformia</taxon>
        <taxon>Elateroidea</taxon>
        <taxon>Lampyridae</taxon>
        <taxon>Lampyrinae</taxon>
        <taxon>Photinus</taxon>
    </lineage>
</organism>
<feature type="region of interest" description="Disordered" evidence="2">
    <location>
        <begin position="285"/>
        <end position="331"/>
    </location>
</feature>
<dbReference type="SUPFAM" id="SSF53098">
    <property type="entry name" value="Ribonuclease H-like"/>
    <property type="match status" value="1"/>
</dbReference>
<evidence type="ECO:0000313" key="5">
    <source>
        <dbReference type="Proteomes" id="UP000327044"/>
    </source>
</evidence>
<dbReference type="InterPro" id="IPR007889">
    <property type="entry name" value="HTH_Psq"/>
</dbReference>
<dbReference type="PANTHER" id="PTHR37162">
    <property type="entry name" value="HAT FAMILY DIMERISATION DOMAINCONTAINING PROTEIN-RELATED"/>
    <property type="match status" value="1"/>
</dbReference>
<dbReference type="InParanoid" id="A0A5N4B125"/>
<dbReference type="GO" id="GO:0005634">
    <property type="term" value="C:nucleus"/>
    <property type="evidence" value="ECO:0007669"/>
    <property type="project" value="UniProtKB-SubCell"/>
</dbReference>
<evidence type="ECO:0000313" key="4">
    <source>
        <dbReference type="EMBL" id="KAB0803253.1"/>
    </source>
</evidence>
<reference evidence="4 5" key="1">
    <citation type="journal article" date="2018" name="Elife">
        <title>Firefly genomes illuminate parallel origins of bioluminescence in beetles.</title>
        <authorList>
            <person name="Fallon T.R."/>
            <person name="Lower S.E."/>
            <person name="Chang C.H."/>
            <person name="Bessho-Uehara M."/>
            <person name="Martin G.J."/>
            <person name="Bewick A.J."/>
            <person name="Behringer M."/>
            <person name="Debat H.J."/>
            <person name="Wong I."/>
            <person name="Day J.C."/>
            <person name="Suvorov A."/>
            <person name="Silva C.J."/>
            <person name="Stanger-Hall K.F."/>
            <person name="Hall D.W."/>
            <person name="Schmitz R.J."/>
            <person name="Nelson D.R."/>
            <person name="Lewis S.M."/>
            <person name="Shigenobu S."/>
            <person name="Bybee S.M."/>
            <person name="Larracuente A.M."/>
            <person name="Oba Y."/>
            <person name="Weng J.K."/>
        </authorList>
    </citation>
    <scope>NUCLEOTIDE SEQUENCE [LARGE SCALE GENOMIC DNA]</scope>
    <source>
        <strain evidence="4">1611_PpyrPB1</strain>
        <tissue evidence="4">Whole body</tissue>
    </source>
</reference>
<dbReference type="Pfam" id="PF05225">
    <property type="entry name" value="HTH_psq"/>
    <property type="match status" value="1"/>
</dbReference>
<evidence type="ECO:0000256" key="2">
    <source>
        <dbReference type="SAM" id="MobiDB-lite"/>
    </source>
</evidence>
<dbReference type="InterPro" id="IPR009057">
    <property type="entry name" value="Homeodomain-like_sf"/>
</dbReference>
<dbReference type="AlphaFoldDB" id="A0A5N4B125"/>
<comment type="subcellular location">
    <subcellularLocation>
        <location evidence="1">Nucleus</location>
    </subcellularLocation>
</comment>
<dbReference type="PANTHER" id="PTHR37162:SF1">
    <property type="entry name" value="BED-TYPE DOMAIN-CONTAINING PROTEIN"/>
    <property type="match status" value="1"/>
</dbReference>
<protein>
    <recommendedName>
        <fullName evidence="3">HTH psq-type domain-containing protein</fullName>
    </recommendedName>
</protein>
<accession>A0A5N4B125</accession>
<evidence type="ECO:0000259" key="3">
    <source>
        <dbReference type="Pfam" id="PF05225"/>
    </source>
</evidence>
<dbReference type="Proteomes" id="UP000327044">
    <property type="component" value="Unassembled WGS sequence"/>
</dbReference>
<comment type="caution">
    <text evidence="4">The sequence shown here is derived from an EMBL/GenBank/DDBJ whole genome shotgun (WGS) entry which is preliminary data.</text>
</comment>
<dbReference type="GO" id="GO:0003677">
    <property type="term" value="F:DNA binding"/>
    <property type="evidence" value="ECO:0007669"/>
    <property type="project" value="InterPro"/>
</dbReference>
<dbReference type="InterPro" id="IPR012337">
    <property type="entry name" value="RNaseH-like_sf"/>
</dbReference>
<sequence>MKKIIFGALQRVIDDGWSLRKAAKEFKIPYGTLNNRYHGRHIKCNGGQTIFNLVEERSILKCAGVCGEWGFPLNLSDLRHMAKNLLDMQGRSVRQFNNNLPGVDWVHSLLTRHKKDITQRLAANIKRARADVSREILIEYFNNLENTLKNVPACNVYNYDETNLVDDPGRKKLLYRRGVKYPERVCNYTKSATTIMMCGSASGVLLPSYIIYRSEKMLVEMDNKKSKENDEQNAITRSLISSFDATGIAPFNRNRVLDKLPRDNVEEGEIQNALVNYLKEKRFTNTPSRRTNKRTRLVVEPGKSVTAKRSSSSSSESDVDGPVTNDNSEEDIDVDDPFFILQENEETEYLEVNKDEIKKGTYVLVKVLGGMRKTVNYRYVAIVQNVLDDELEVVGMKSVDCAKLTFRVEENDEFTVDLEDIIAILPEPTVDTSKDIVQYVFKKVKMDHKDKESEDEDVTPPKKKKYTKRVQKYRSMWEKTLKWLTPEEDNTKAFCKVCNVSLKAELHVLKLHDACQRHKQNLSAKKAQPFIEKFTLPIPTIIRNDVKVAEIKLAGFFAEHNVPFTLVDHLVPLLKEIAPDSRTLSDMQLGRTKLTALVKNVIGLEHKNDLIQTLKMSKFSILTDESTDISCQKTACIVVRYYDQGCSRIRSSFWELIQLFGDSADQGTVDTSVTGERLYNVIVNSFEKHNIPLSNVVGFASDGCNVMMGKNNSVASRFIDNFPGIVIVKCICHSAHLCDSEACKQLPRHCEDLSRNIYNHFKYSSKRQHDFRQFQSFLNLEIHKLLHPSQTRWLSLNEVVGRIIEQWDALKLYFTNTWLSDRLVATEQIFNALNDPFMKLYYLFLLWILPKFTEFNKYFQSARVVITELHTKIVSLYCDILMCYMDRVYVQTTPVESINPNDSSKFISVNNMYLGVNVLNHLNDTDVKSSPQLEQDFRLRCRQFLITACEQIKKRFDFRDGILKFLTALSPENALSNSFRSHYPSLQPLYAVSKRFLPNNVNMIQAIDDEWRKLPMLTDDGIRKEQIIDTFWGKLASYKNVLGEYEYRNLALFAISLLCIPHANADCERIFSKVNLIKTKPRNKLATRTVNGALLASQCIANSESCLKFQPTTAMVKSCNSQMYDHKNFKEEENLEEEGDGDFIFSN</sequence>
<proteinExistence type="predicted"/>
<keyword evidence="5" id="KW-1185">Reference proteome</keyword>
<gene>
    <name evidence="4" type="ORF">PPYR_00223</name>
</gene>
<evidence type="ECO:0000256" key="1">
    <source>
        <dbReference type="ARBA" id="ARBA00004123"/>
    </source>
</evidence>
<feature type="domain" description="HTH psq-type" evidence="3">
    <location>
        <begin position="8"/>
        <end position="40"/>
    </location>
</feature>
<name>A0A5N4B125_PHOPY</name>
<dbReference type="SUPFAM" id="SSF46689">
    <property type="entry name" value="Homeodomain-like"/>
    <property type="match status" value="1"/>
</dbReference>
<dbReference type="EMBL" id="VVIM01000001">
    <property type="protein sequence ID" value="KAB0803253.1"/>
    <property type="molecule type" value="Genomic_DNA"/>
</dbReference>